<name>A0A8S5SIF5_9CAUD</name>
<protein>
    <submittedName>
        <fullName evidence="1">Uncharacterized protein</fullName>
    </submittedName>
</protein>
<proteinExistence type="predicted"/>
<evidence type="ECO:0000313" key="1">
    <source>
        <dbReference type="EMBL" id="DAF50720.1"/>
    </source>
</evidence>
<organism evidence="1">
    <name type="scientific">Myoviridae sp. ct04y17</name>
    <dbReference type="NCBI Taxonomy" id="2827652"/>
    <lineage>
        <taxon>Viruses</taxon>
        <taxon>Duplodnaviria</taxon>
        <taxon>Heunggongvirae</taxon>
        <taxon>Uroviricota</taxon>
        <taxon>Caudoviricetes</taxon>
    </lineage>
</organism>
<reference evidence="1" key="1">
    <citation type="journal article" date="2021" name="Proc. Natl. Acad. Sci. U.S.A.">
        <title>A Catalog of Tens of Thousands of Viruses from Human Metagenomes Reveals Hidden Associations with Chronic Diseases.</title>
        <authorList>
            <person name="Tisza M.J."/>
            <person name="Buck C.B."/>
        </authorList>
    </citation>
    <scope>NUCLEOTIDE SEQUENCE</scope>
    <source>
        <strain evidence="1">Ct04y17</strain>
    </source>
</reference>
<accession>A0A8S5SIF5</accession>
<sequence length="79" mass="9403">MICRHKDHPFFKQFYHGPKGIYIDSPRYKEIEALEKPIWNTPIHELLELTITETPLDGRTRYAKQLPVYNVDVLAELTY</sequence>
<dbReference type="EMBL" id="BK032600">
    <property type="protein sequence ID" value="DAF50720.1"/>
    <property type="molecule type" value="Genomic_DNA"/>
</dbReference>